<protein>
    <recommendedName>
        <fullName evidence="4 5">Pyrroline-5-carboxylate reductase</fullName>
        <shortName evidence="4">P5C reductase</shortName>
        <shortName evidence="4">P5CR</shortName>
        <ecNumber evidence="4 5">1.5.1.2</ecNumber>
    </recommendedName>
    <alternativeName>
        <fullName evidence="4">PCA reductase</fullName>
    </alternativeName>
</protein>
<comment type="similarity">
    <text evidence="1 4">Belongs to the pyrroline-5-carboxylate reductase family.</text>
</comment>
<feature type="domain" description="Pyrroline-5-carboxylate reductase dimerisation" evidence="8">
    <location>
        <begin position="176"/>
        <end position="281"/>
    </location>
</feature>
<keyword evidence="4" id="KW-0028">Amino-acid biosynthesis</keyword>
<dbReference type="InterPro" id="IPR008927">
    <property type="entry name" value="6-PGluconate_DH-like_C_sf"/>
</dbReference>
<dbReference type="SUPFAM" id="SSF51735">
    <property type="entry name" value="NAD(P)-binding Rossmann-fold domains"/>
    <property type="match status" value="1"/>
</dbReference>
<name>A0AA41X141_9ALTE</name>
<dbReference type="InterPro" id="IPR036291">
    <property type="entry name" value="NAD(P)-bd_dom_sf"/>
</dbReference>
<dbReference type="Gene3D" id="1.10.3730.10">
    <property type="entry name" value="ProC C-terminal domain-like"/>
    <property type="match status" value="1"/>
</dbReference>
<dbReference type="EMBL" id="JANATA010000003">
    <property type="protein sequence ID" value="MCP3427937.1"/>
    <property type="molecule type" value="Genomic_DNA"/>
</dbReference>
<dbReference type="NCBIfam" id="TIGR00112">
    <property type="entry name" value="proC"/>
    <property type="match status" value="1"/>
</dbReference>
<feature type="binding site" evidence="6">
    <location>
        <position position="71"/>
    </location>
    <ligand>
        <name>NADPH</name>
        <dbReference type="ChEBI" id="CHEBI:57783"/>
    </ligand>
</feature>
<evidence type="ECO:0000256" key="2">
    <source>
        <dbReference type="ARBA" id="ARBA00022857"/>
    </source>
</evidence>
<accession>A0AA41X141</accession>
<dbReference type="EC" id="1.5.1.2" evidence="4 5"/>
<dbReference type="PANTHER" id="PTHR11645">
    <property type="entry name" value="PYRROLINE-5-CARBOXYLATE REDUCTASE"/>
    <property type="match status" value="1"/>
</dbReference>
<comment type="caution">
    <text evidence="9">The sequence shown here is derived from an EMBL/GenBank/DDBJ whole genome shotgun (WGS) entry which is preliminary data.</text>
</comment>
<organism evidence="9 10">
    <name type="scientific">Opacimonas viscosa</name>
    <dbReference type="NCBI Taxonomy" id="2961944"/>
    <lineage>
        <taxon>Bacteria</taxon>
        <taxon>Pseudomonadati</taxon>
        <taxon>Pseudomonadota</taxon>
        <taxon>Gammaproteobacteria</taxon>
        <taxon>Alteromonadales</taxon>
        <taxon>Alteromonadaceae</taxon>
        <taxon>Opacimonas</taxon>
    </lineage>
</organism>
<dbReference type="RefSeq" id="WP_254098788.1">
    <property type="nucleotide sequence ID" value="NZ_JANATA010000003.1"/>
</dbReference>
<dbReference type="FunFam" id="1.10.3730.10:FF:000001">
    <property type="entry name" value="Pyrroline-5-carboxylate reductase"/>
    <property type="match status" value="1"/>
</dbReference>
<comment type="catalytic activity">
    <reaction evidence="4">
        <text>L-proline + NADP(+) = (S)-1-pyrroline-5-carboxylate + NADPH + 2 H(+)</text>
        <dbReference type="Rhea" id="RHEA:14109"/>
        <dbReference type="ChEBI" id="CHEBI:15378"/>
        <dbReference type="ChEBI" id="CHEBI:17388"/>
        <dbReference type="ChEBI" id="CHEBI:57783"/>
        <dbReference type="ChEBI" id="CHEBI:58349"/>
        <dbReference type="ChEBI" id="CHEBI:60039"/>
        <dbReference type="EC" id="1.5.1.2"/>
    </reaction>
</comment>
<evidence type="ECO:0000313" key="9">
    <source>
        <dbReference type="EMBL" id="MCP3427937.1"/>
    </source>
</evidence>
<keyword evidence="4" id="KW-0963">Cytoplasm</keyword>
<keyword evidence="2 4" id="KW-0521">NADP</keyword>
<evidence type="ECO:0000256" key="6">
    <source>
        <dbReference type="PIRSR" id="PIRSR000193-1"/>
    </source>
</evidence>
<proteinExistence type="inferred from homology"/>
<comment type="catalytic activity">
    <reaction evidence="4">
        <text>L-proline + NAD(+) = (S)-1-pyrroline-5-carboxylate + NADH + 2 H(+)</text>
        <dbReference type="Rhea" id="RHEA:14105"/>
        <dbReference type="ChEBI" id="CHEBI:15378"/>
        <dbReference type="ChEBI" id="CHEBI:17388"/>
        <dbReference type="ChEBI" id="CHEBI:57540"/>
        <dbReference type="ChEBI" id="CHEBI:57945"/>
        <dbReference type="ChEBI" id="CHEBI:60039"/>
        <dbReference type="EC" id="1.5.1.2"/>
    </reaction>
</comment>
<dbReference type="GO" id="GO:0055129">
    <property type="term" value="P:L-proline biosynthetic process"/>
    <property type="evidence" value="ECO:0007669"/>
    <property type="project" value="UniProtKB-UniRule"/>
</dbReference>
<gene>
    <name evidence="4 9" type="primary">proC</name>
    <name evidence="9" type="ORF">NLF92_03135</name>
</gene>
<evidence type="ECO:0000256" key="5">
    <source>
        <dbReference type="NCBIfam" id="TIGR00112"/>
    </source>
</evidence>
<feature type="binding site" evidence="6">
    <location>
        <begin position="23"/>
        <end position="28"/>
    </location>
    <ligand>
        <name>NADP(+)</name>
        <dbReference type="ChEBI" id="CHEBI:58349"/>
    </ligand>
</feature>
<evidence type="ECO:0000256" key="1">
    <source>
        <dbReference type="ARBA" id="ARBA00005525"/>
    </source>
</evidence>
<comment type="function">
    <text evidence="4">Catalyzes the reduction of 1-pyrroline-5-carboxylate (PCA) to L-proline.</text>
</comment>
<reference evidence="9" key="1">
    <citation type="submission" date="2022-07" db="EMBL/GenBank/DDBJ databases">
        <title>Characterization of the Novel Bacterium Alteromonas immobilis LMIT006 and Alteromonas gregis LMIT007.</title>
        <authorList>
            <person name="Lin X."/>
        </authorList>
    </citation>
    <scope>NUCLEOTIDE SEQUENCE</scope>
    <source>
        <strain evidence="9">LMIT007</strain>
    </source>
</reference>
<dbReference type="GO" id="GO:0004735">
    <property type="term" value="F:pyrroline-5-carboxylate reductase activity"/>
    <property type="evidence" value="ECO:0007669"/>
    <property type="project" value="UniProtKB-UniRule"/>
</dbReference>
<dbReference type="AlphaFoldDB" id="A0AA41X141"/>
<evidence type="ECO:0000313" key="10">
    <source>
        <dbReference type="Proteomes" id="UP001165413"/>
    </source>
</evidence>
<sequence>MSQVSAGTTPHSTQFTHENIAFIGAGNMTSAIIRGMVKAGYPANMLMATNPSQEKLDVLANDLGIMTATDNAAALDFAETIVLAVKPQILADMCAALPESKQDKSYISIAAGVSVARIQEMLDAPVQVVRTMPNTPSAIGMGMTGLYAQNNTSTDLRICAEYCLKQVGETLWVTHEDDINTVIAAAGSSPAYLFMFAEAMQTKTQELGLTEQDAKLLVAQALAGAGKMLLENPDTDFATLRSNVTSKGGTTAAAIASFHTANLADIIADAMQAAVDRAREMQANI</sequence>
<dbReference type="InterPro" id="IPR029036">
    <property type="entry name" value="P5CR_dimer"/>
</dbReference>
<keyword evidence="3 4" id="KW-0560">Oxidoreductase</keyword>
<dbReference type="SUPFAM" id="SSF48179">
    <property type="entry name" value="6-phosphogluconate dehydrogenase C-terminal domain-like"/>
    <property type="match status" value="1"/>
</dbReference>
<keyword evidence="10" id="KW-1185">Reference proteome</keyword>
<comment type="subcellular location">
    <subcellularLocation>
        <location evidence="4">Cytoplasm</location>
    </subcellularLocation>
</comment>
<dbReference type="HAMAP" id="MF_01925">
    <property type="entry name" value="P5C_reductase"/>
    <property type="match status" value="1"/>
</dbReference>
<comment type="pathway">
    <text evidence="4">Amino-acid biosynthesis; L-proline biosynthesis; L-proline from L-glutamate 5-semialdehyde: step 1/1.</text>
</comment>
<evidence type="ECO:0000256" key="4">
    <source>
        <dbReference type="HAMAP-Rule" id="MF_01925"/>
    </source>
</evidence>
<evidence type="ECO:0000259" key="8">
    <source>
        <dbReference type="Pfam" id="PF14748"/>
    </source>
</evidence>
<evidence type="ECO:0000259" key="7">
    <source>
        <dbReference type="Pfam" id="PF03807"/>
    </source>
</evidence>
<dbReference type="GO" id="GO:0005737">
    <property type="term" value="C:cytoplasm"/>
    <property type="evidence" value="ECO:0007669"/>
    <property type="project" value="UniProtKB-SubCell"/>
</dbReference>
<dbReference type="InterPro" id="IPR000304">
    <property type="entry name" value="Pyrroline-COOH_reductase"/>
</dbReference>
<dbReference type="Pfam" id="PF03807">
    <property type="entry name" value="F420_oxidored"/>
    <property type="match status" value="1"/>
</dbReference>
<dbReference type="InterPro" id="IPR028939">
    <property type="entry name" value="P5C_Rdtase_cat_N"/>
</dbReference>
<feature type="domain" description="Pyrroline-5-carboxylate reductase catalytic N-terminal" evidence="7">
    <location>
        <begin position="20"/>
        <end position="112"/>
    </location>
</feature>
<dbReference type="PANTHER" id="PTHR11645:SF0">
    <property type="entry name" value="PYRROLINE-5-CARBOXYLATE REDUCTASE 3"/>
    <property type="match status" value="1"/>
</dbReference>
<keyword evidence="4" id="KW-0641">Proline biosynthesis</keyword>
<dbReference type="Gene3D" id="3.40.50.720">
    <property type="entry name" value="NAD(P)-binding Rossmann-like Domain"/>
    <property type="match status" value="1"/>
</dbReference>
<feature type="binding site" evidence="6">
    <location>
        <begin position="84"/>
        <end position="87"/>
    </location>
    <ligand>
        <name>NADP(+)</name>
        <dbReference type="ChEBI" id="CHEBI:58349"/>
    </ligand>
</feature>
<dbReference type="PIRSF" id="PIRSF000193">
    <property type="entry name" value="Pyrrol-5-carb_rd"/>
    <property type="match status" value="1"/>
</dbReference>
<evidence type="ECO:0000256" key="3">
    <source>
        <dbReference type="ARBA" id="ARBA00023002"/>
    </source>
</evidence>
<dbReference type="Pfam" id="PF14748">
    <property type="entry name" value="P5CR_dimer"/>
    <property type="match status" value="1"/>
</dbReference>
<dbReference type="Proteomes" id="UP001165413">
    <property type="component" value="Unassembled WGS sequence"/>
</dbReference>